<dbReference type="PROSITE" id="PS50042">
    <property type="entry name" value="CNMP_BINDING_3"/>
    <property type="match status" value="1"/>
</dbReference>
<dbReference type="InterPro" id="IPR014710">
    <property type="entry name" value="RmlC-like_jellyroll"/>
</dbReference>
<dbReference type="InterPro" id="IPR000595">
    <property type="entry name" value="cNMP-bd_dom"/>
</dbReference>
<dbReference type="EMBL" id="FYEK01000003">
    <property type="protein sequence ID" value="SNB52228.1"/>
    <property type="molecule type" value="Genomic_DNA"/>
</dbReference>
<dbReference type="Gene3D" id="2.60.120.10">
    <property type="entry name" value="Jelly Rolls"/>
    <property type="match status" value="1"/>
</dbReference>
<gene>
    <name evidence="2" type="ORF">SAMN02746019_00022750</name>
</gene>
<sequence>MSKAAILEALRQHPFTHDMEEAWKEVLAEMARLQTYPPDALLLREGRAADAFFLIVDGLVAIEMFVPERGTLRLQTVSPGEVVGWSWALPPYRWEFDARALAETTAVVLDAAALRARMSQDCALAAWILSRLLAVVAGRLKATRLQLLDLYAPPERRTP</sequence>
<evidence type="ECO:0000313" key="2">
    <source>
        <dbReference type="EMBL" id="SNB52228.1"/>
    </source>
</evidence>
<dbReference type="CDD" id="cd00038">
    <property type="entry name" value="CAP_ED"/>
    <property type="match status" value="1"/>
</dbReference>
<accession>A0A212PZ51</accession>
<dbReference type="AlphaFoldDB" id="A0A212PZ51"/>
<organism evidence="2 3">
    <name type="scientific">Thermoflexus hugenholtzii JAD2</name>
    <dbReference type="NCBI Taxonomy" id="877466"/>
    <lineage>
        <taxon>Bacteria</taxon>
        <taxon>Bacillati</taxon>
        <taxon>Chloroflexota</taxon>
        <taxon>Thermoflexia</taxon>
        <taxon>Thermoflexales</taxon>
        <taxon>Thermoflexaceae</taxon>
        <taxon>Thermoflexus</taxon>
    </lineage>
</organism>
<protein>
    <submittedName>
        <fullName evidence="2">cAMP-binding proteins - catabolite gene activator and regulatory subunit of cAMP-dependent protein kinases</fullName>
    </submittedName>
</protein>
<dbReference type="GO" id="GO:0016301">
    <property type="term" value="F:kinase activity"/>
    <property type="evidence" value="ECO:0007669"/>
    <property type="project" value="UniProtKB-KW"/>
</dbReference>
<evidence type="ECO:0000259" key="1">
    <source>
        <dbReference type="PROSITE" id="PS50042"/>
    </source>
</evidence>
<proteinExistence type="predicted"/>
<dbReference type="OrthoDB" id="163303at2"/>
<dbReference type="InterPro" id="IPR018490">
    <property type="entry name" value="cNMP-bd_dom_sf"/>
</dbReference>
<dbReference type="SUPFAM" id="SSF51206">
    <property type="entry name" value="cAMP-binding domain-like"/>
    <property type="match status" value="1"/>
</dbReference>
<dbReference type="Pfam" id="PF00027">
    <property type="entry name" value="cNMP_binding"/>
    <property type="match status" value="1"/>
</dbReference>
<dbReference type="RefSeq" id="WP_088570050.1">
    <property type="nucleotide sequence ID" value="NZ_FYEK01000003.1"/>
</dbReference>
<reference evidence="3" key="1">
    <citation type="submission" date="2017-06" db="EMBL/GenBank/DDBJ databases">
        <authorList>
            <person name="Varghese N."/>
            <person name="Submissions S."/>
        </authorList>
    </citation>
    <scope>NUCLEOTIDE SEQUENCE [LARGE SCALE GENOMIC DNA]</scope>
    <source>
        <strain evidence="3">JAD2</strain>
    </source>
</reference>
<name>A0A212PZ51_9CHLR</name>
<keyword evidence="2" id="KW-0418">Kinase</keyword>
<feature type="domain" description="Cyclic nucleotide-binding" evidence="1">
    <location>
        <begin position="15"/>
        <end position="84"/>
    </location>
</feature>
<evidence type="ECO:0000313" key="3">
    <source>
        <dbReference type="Proteomes" id="UP000197025"/>
    </source>
</evidence>
<keyword evidence="2" id="KW-0808">Transferase</keyword>
<dbReference type="InParanoid" id="A0A212PZ51"/>
<keyword evidence="3" id="KW-1185">Reference proteome</keyword>
<dbReference type="Proteomes" id="UP000197025">
    <property type="component" value="Unassembled WGS sequence"/>
</dbReference>